<sequence>MAFLTNRLRNNPLGLQLRGQLWFYTKFPFNPKSSDVRSGTYFGCKSRSGKLRKKICLARNFGSGEIPSLFWLSISPRNLVKNLRFSLIISSVFLIVSFSFSGCKGKKKEDSKDLDKIALSYASGFTISRGNDYWQLEVIQAWTGADRIFTYLVLEENAKKPAGDFDAIIQLPVDKIILTSTTHIPHLDMLNANEKLIGFPNLNLISSDKTWKQIDAGKVEDLGAGPSANTEMVIDLAPDWIMISTLGDDLKYLDLLAQAEIPAVINGEYVEQHPLGRAEWIKFTGVLLGKYEEAKLAFEQVENDYLEAEKLSNSIVDSLRPTVLSGVLYQDIWYAPGSESWGAKILQNAGGNYIFSDQKGTGSAQLNYEFVLENALEADFWIGSADFPDLQTMGNAEPRYKAFKAFKAGNVFSYTQRRGRAGGLEYFELGYMRPDLILKDLIKIIHPDLLPAYELYFYQQLHEKK</sequence>
<dbReference type="Pfam" id="PF01497">
    <property type="entry name" value="Peripla_BP_2"/>
    <property type="match status" value="1"/>
</dbReference>
<dbReference type="PROSITE" id="PS50983">
    <property type="entry name" value="FE_B12_PBP"/>
    <property type="match status" value="1"/>
</dbReference>
<feature type="domain" description="Fe/B12 periplasmic-binding" evidence="1">
    <location>
        <begin position="175"/>
        <end position="449"/>
    </location>
</feature>
<accession>A0A2W7QM02</accession>
<dbReference type="EMBL" id="QKZT01000015">
    <property type="protein sequence ID" value="PZX49384.1"/>
    <property type="molecule type" value="Genomic_DNA"/>
</dbReference>
<dbReference type="Gene3D" id="3.40.50.1980">
    <property type="entry name" value="Nitrogenase molybdenum iron protein domain"/>
    <property type="match status" value="2"/>
</dbReference>
<dbReference type="InterPro" id="IPR050902">
    <property type="entry name" value="ABC_Transporter_SBP"/>
</dbReference>
<keyword evidence="3" id="KW-1185">Reference proteome</keyword>
<proteinExistence type="predicted"/>
<name>A0A2W7QM02_9BACT</name>
<comment type="caution">
    <text evidence="2">The sequence shown here is derived from an EMBL/GenBank/DDBJ whole genome shotgun (WGS) entry which is preliminary data.</text>
</comment>
<protein>
    <submittedName>
        <fullName evidence="2">Iron complex transport system substrate-binding protein</fullName>
    </submittedName>
</protein>
<dbReference type="Proteomes" id="UP000248882">
    <property type="component" value="Unassembled WGS sequence"/>
</dbReference>
<evidence type="ECO:0000313" key="3">
    <source>
        <dbReference type="Proteomes" id="UP000248882"/>
    </source>
</evidence>
<evidence type="ECO:0000313" key="2">
    <source>
        <dbReference type="EMBL" id="PZX49384.1"/>
    </source>
</evidence>
<dbReference type="PANTHER" id="PTHR30535:SF34">
    <property type="entry name" value="MOLYBDATE-BINDING PROTEIN MOLA"/>
    <property type="match status" value="1"/>
</dbReference>
<dbReference type="SUPFAM" id="SSF53807">
    <property type="entry name" value="Helical backbone' metal receptor"/>
    <property type="match status" value="1"/>
</dbReference>
<dbReference type="GO" id="GO:0071281">
    <property type="term" value="P:cellular response to iron ion"/>
    <property type="evidence" value="ECO:0007669"/>
    <property type="project" value="TreeGrafter"/>
</dbReference>
<dbReference type="InterPro" id="IPR002491">
    <property type="entry name" value="ABC_transptr_periplasmic_BD"/>
</dbReference>
<dbReference type="AlphaFoldDB" id="A0A2W7QM02"/>
<reference evidence="2 3" key="1">
    <citation type="submission" date="2018-06" db="EMBL/GenBank/DDBJ databases">
        <title>Genomic Encyclopedia of Archaeal and Bacterial Type Strains, Phase II (KMG-II): from individual species to whole genera.</title>
        <authorList>
            <person name="Goeker M."/>
        </authorList>
    </citation>
    <scope>NUCLEOTIDE SEQUENCE [LARGE SCALE GENOMIC DNA]</scope>
    <source>
        <strain evidence="2 3">DSM 19830</strain>
    </source>
</reference>
<gene>
    <name evidence="2" type="ORF">LV85_03174</name>
</gene>
<organism evidence="2 3">
    <name type="scientific">Algoriphagus chordae</name>
    <dbReference type="NCBI Taxonomy" id="237019"/>
    <lineage>
        <taxon>Bacteria</taxon>
        <taxon>Pseudomonadati</taxon>
        <taxon>Bacteroidota</taxon>
        <taxon>Cytophagia</taxon>
        <taxon>Cytophagales</taxon>
        <taxon>Cyclobacteriaceae</taxon>
        <taxon>Algoriphagus</taxon>
    </lineage>
</organism>
<evidence type="ECO:0000259" key="1">
    <source>
        <dbReference type="PROSITE" id="PS50983"/>
    </source>
</evidence>
<dbReference type="PANTHER" id="PTHR30535">
    <property type="entry name" value="VITAMIN B12-BINDING PROTEIN"/>
    <property type="match status" value="1"/>
</dbReference>